<evidence type="ECO:0000256" key="1">
    <source>
        <dbReference type="SAM" id="MobiDB-lite"/>
    </source>
</evidence>
<evidence type="ECO:0000313" key="2">
    <source>
        <dbReference type="EMBL" id="RFU29311.1"/>
    </source>
</evidence>
<feature type="compositionally biased region" description="Polar residues" evidence="1">
    <location>
        <begin position="73"/>
        <end position="86"/>
    </location>
</feature>
<keyword evidence="3" id="KW-1185">Reference proteome</keyword>
<accession>A0A3E2H7R1</accession>
<gene>
    <name evidence="2" type="ORF">B7463_g7039</name>
</gene>
<dbReference type="AlphaFoldDB" id="A0A3E2H7R1"/>
<feature type="region of interest" description="Disordered" evidence="1">
    <location>
        <begin position="73"/>
        <end position="92"/>
    </location>
</feature>
<name>A0A3E2H7R1_SCYLI</name>
<feature type="non-terminal residue" evidence="2">
    <location>
        <position position="175"/>
    </location>
</feature>
<sequence>MSQSATSRAQIVLLTTWNALLKKRKPRNHLSNQIQTNSASASTQTEPFITQPLTPELNIDGTSDSSDQLWAYGSNSEDSASPSISPGTGHYGAGIQATDTMAVDYIPESSEDPTSNLETELPSSWMPLLLSLDPELTRLGLLMPFMPSSANLEEMVNWKMPTESQSNQSLLHVCI</sequence>
<dbReference type="EMBL" id="NCSJ02000133">
    <property type="protein sequence ID" value="RFU29311.1"/>
    <property type="molecule type" value="Genomic_DNA"/>
</dbReference>
<proteinExistence type="predicted"/>
<feature type="non-terminal residue" evidence="2">
    <location>
        <position position="1"/>
    </location>
</feature>
<protein>
    <submittedName>
        <fullName evidence="2">Uncharacterized protein</fullName>
    </submittedName>
</protein>
<organism evidence="2 3">
    <name type="scientific">Scytalidium lignicola</name>
    <name type="common">Hyphomycete</name>
    <dbReference type="NCBI Taxonomy" id="5539"/>
    <lineage>
        <taxon>Eukaryota</taxon>
        <taxon>Fungi</taxon>
        <taxon>Dikarya</taxon>
        <taxon>Ascomycota</taxon>
        <taxon>Pezizomycotina</taxon>
        <taxon>Leotiomycetes</taxon>
        <taxon>Leotiomycetes incertae sedis</taxon>
        <taxon>Scytalidium</taxon>
    </lineage>
</organism>
<reference evidence="2 3" key="1">
    <citation type="submission" date="2018-05" db="EMBL/GenBank/DDBJ databases">
        <title>Draft genome sequence of Scytalidium lignicola DSM 105466, a ubiquitous saprotrophic fungus.</title>
        <authorList>
            <person name="Buettner E."/>
            <person name="Gebauer A.M."/>
            <person name="Hofrichter M."/>
            <person name="Liers C."/>
            <person name="Kellner H."/>
        </authorList>
    </citation>
    <scope>NUCLEOTIDE SEQUENCE [LARGE SCALE GENOMIC DNA]</scope>
    <source>
        <strain evidence="2 3">DSM 105466</strain>
    </source>
</reference>
<dbReference type="Proteomes" id="UP000258309">
    <property type="component" value="Unassembled WGS sequence"/>
</dbReference>
<evidence type="ECO:0000313" key="3">
    <source>
        <dbReference type="Proteomes" id="UP000258309"/>
    </source>
</evidence>
<comment type="caution">
    <text evidence="2">The sequence shown here is derived from an EMBL/GenBank/DDBJ whole genome shotgun (WGS) entry which is preliminary data.</text>
</comment>